<protein>
    <submittedName>
        <fullName evidence="5">Unannotated protein</fullName>
    </submittedName>
</protein>
<dbReference type="InterPro" id="IPR000891">
    <property type="entry name" value="PYR_CT"/>
</dbReference>
<dbReference type="GO" id="GO:0046951">
    <property type="term" value="P:ketone body biosynthetic process"/>
    <property type="evidence" value="ECO:0007669"/>
    <property type="project" value="TreeGrafter"/>
</dbReference>
<accession>A0A6J7FGA6</accession>
<name>A0A6J7FGA6_9ZZZZ</name>
<dbReference type="Gene3D" id="3.20.20.70">
    <property type="entry name" value="Aldolase class I"/>
    <property type="match status" value="1"/>
</dbReference>
<dbReference type="GO" id="GO:0046872">
    <property type="term" value="F:metal ion binding"/>
    <property type="evidence" value="ECO:0007669"/>
    <property type="project" value="UniProtKB-KW"/>
</dbReference>
<feature type="domain" description="Pyruvate carboxyltransferase" evidence="4">
    <location>
        <begin position="1"/>
        <end position="102"/>
    </location>
</feature>
<evidence type="ECO:0000313" key="5">
    <source>
        <dbReference type="EMBL" id="CAB4894271.1"/>
    </source>
</evidence>
<dbReference type="Pfam" id="PF00682">
    <property type="entry name" value="HMGL-like"/>
    <property type="match status" value="1"/>
</dbReference>
<dbReference type="GO" id="GO:0004419">
    <property type="term" value="F:hydroxymethylglutaryl-CoA lyase activity"/>
    <property type="evidence" value="ECO:0007669"/>
    <property type="project" value="TreeGrafter"/>
</dbReference>
<evidence type="ECO:0000256" key="1">
    <source>
        <dbReference type="ARBA" id="ARBA00009405"/>
    </source>
</evidence>
<organism evidence="5">
    <name type="scientific">freshwater metagenome</name>
    <dbReference type="NCBI Taxonomy" id="449393"/>
    <lineage>
        <taxon>unclassified sequences</taxon>
        <taxon>metagenomes</taxon>
        <taxon>ecological metagenomes</taxon>
    </lineage>
</organism>
<dbReference type="PROSITE" id="PS50991">
    <property type="entry name" value="PYR_CT"/>
    <property type="match status" value="1"/>
</dbReference>
<keyword evidence="3" id="KW-0456">Lyase</keyword>
<proteinExistence type="inferred from homology"/>
<dbReference type="InterPro" id="IPR043594">
    <property type="entry name" value="HMGL"/>
</dbReference>
<gene>
    <name evidence="5" type="ORF">UFOPK3516_00598</name>
</gene>
<evidence type="ECO:0000256" key="3">
    <source>
        <dbReference type="ARBA" id="ARBA00023239"/>
    </source>
</evidence>
<dbReference type="GO" id="GO:0006552">
    <property type="term" value="P:L-leucine catabolic process"/>
    <property type="evidence" value="ECO:0007669"/>
    <property type="project" value="TreeGrafter"/>
</dbReference>
<dbReference type="InterPro" id="IPR013785">
    <property type="entry name" value="Aldolase_TIM"/>
</dbReference>
<dbReference type="PANTHER" id="PTHR42738:SF7">
    <property type="entry name" value="HYDROXYMETHYLGLUTARYL-COA LYASE"/>
    <property type="match status" value="1"/>
</dbReference>
<keyword evidence="2" id="KW-0479">Metal-binding</keyword>
<dbReference type="SUPFAM" id="SSF51569">
    <property type="entry name" value="Aldolase"/>
    <property type="match status" value="1"/>
</dbReference>
<evidence type="ECO:0000259" key="4">
    <source>
        <dbReference type="PROSITE" id="PS50991"/>
    </source>
</evidence>
<dbReference type="EMBL" id="CAFBMB010000031">
    <property type="protein sequence ID" value="CAB4894271.1"/>
    <property type="molecule type" value="Genomic_DNA"/>
</dbReference>
<dbReference type="PANTHER" id="PTHR42738">
    <property type="entry name" value="HYDROXYMETHYLGLUTARYL-COA LYASE"/>
    <property type="match status" value="1"/>
</dbReference>
<reference evidence="5" key="1">
    <citation type="submission" date="2020-05" db="EMBL/GenBank/DDBJ databases">
        <authorList>
            <person name="Chiriac C."/>
            <person name="Salcher M."/>
            <person name="Ghai R."/>
            <person name="Kavagutti S V."/>
        </authorList>
    </citation>
    <scope>NUCLEOTIDE SEQUENCE</scope>
</reference>
<comment type="similarity">
    <text evidence="1">Belongs to the HMG-CoA lyase family.</text>
</comment>
<evidence type="ECO:0000256" key="2">
    <source>
        <dbReference type="ARBA" id="ARBA00022723"/>
    </source>
</evidence>
<sequence length="188" mass="20478">MSWNTPRIVRAHIRRLVETWPDLESLHLHLHNGRGAAPLSAYAALQELDERHELIIDSSIGGMGGCPYCGNGRATKMIPTEDLVFLLESEGIDTGIDLRALIEAAHLAEEVVGHELYGHVSQVGPLPSGDSLYAMDMPLVETIAQAQHFRLGPETYAGAPAPWKQTITSVHRETRDAEHDSGTGGESQ</sequence>
<dbReference type="AlphaFoldDB" id="A0A6J7FGA6"/>